<dbReference type="InterPro" id="IPR006597">
    <property type="entry name" value="Sel1-like"/>
</dbReference>
<dbReference type="InterPro" id="IPR011990">
    <property type="entry name" value="TPR-like_helical_dom_sf"/>
</dbReference>
<dbReference type="SMART" id="SM00671">
    <property type="entry name" value="SEL1"/>
    <property type="match status" value="9"/>
</dbReference>
<dbReference type="eggNOG" id="COG0790">
    <property type="taxonomic scope" value="Bacteria"/>
</dbReference>
<dbReference type="PANTHER" id="PTHR43628:SF1">
    <property type="entry name" value="CHITIN SYNTHASE REGULATORY FACTOR 2-RELATED"/>
    <property type="match status" value="1"/>
</dbReference>
<evidence type="ECO:0000313" key="2">
    <source>
        <dbReference type="Proteomes" id="UP000003157"/>
    </source>
</evidence>
<dbReference type="Pfam" id="PF18555">
    <property type="entry name" value="MobL"/>
    <property type="match status" value="1"/>
</dbReference>
<evidence type="ECO:0008006" key="3">
    <source>
        <dbReference type="Google" id="ProtNLM"/>
    </source>
</evidence>
<organism evidence="1 2">
    <name type="scientific">Coprobacillus cateniformis</name>
    <dbReference type="NCBI Taxonomy" id="100884"/>
    <lineage>
        <taxon>Bacteria</taxon>
        <taxon>Bacillati</taxon>
        <taxon>Bacillota</taxon>
        <taxon>Erysipelotrichia</taxon>
        <taxon>Erysipelotrichales</taxon>
        <taxon>Coprobacillaceae</taxon>
        <taxon>Coprobacillus</taxon>
    </lineage>
</organism>
<keyword evidence="2" id="KW-1185">Reference proteome</keyword>
<dbReference type="GeneID" id="78230237"/>
<reference evidence="1 2" key="1">
    <citation type="submission" date="2010-12" db="EMBL/GenBank/DDBJ databases">
        <title>The Genome Sequence of Coprobacillus sp. strain 29_1.</title>
        <authorList>
            <consortium name="The Broad Institute Genome Sequencing Platform"/>
            <person name="Earl A."/>
            <person name="Ward D."/>
            <person name="Feldgarden M."/>
            <person name="Gevers D."/>
            <person name="Daigneault M."/>
            <person name="Sibley C.D."/>
            <person name="White A."/>
            <person name="Strauss J."/>
            <person name="Allen-Vercoe E."/>
            <person name="Young S.K."/>
            <person name="Zeng Q."/>
            <person name="Gargeya S."/>
            <person name="Fitzgerald M."/>
            <person name="Haas B."/>
            <person name="Abouelleil A."/>
            <person name="Alvarado L."/>
            <person name="Arachchi H.M."/>
            <person name="Berlin A."/>
            <person name="Brown A."/>
            <person name="Chapman S.B."/>
            <person name="Chen Z."/>
            <person name="Dunbar C."/>
            <person name="Freedman E."/>
            <person name="Gearin G."/>
            <person name="Gellesch M."/>
            <person name="Goldberg J."/>
            <person name="Griggs A."/>
            <person name="Gujja S."/>
            <person name="Heilman E."/>
            <person name="Heiman D."/>
            <person name="Howarth C."/>
            <person name="Larson L."/>
            <person name="Lui A."/>
            <person name="MacDonald P.J.P."/>
            <person name="Mehta T."/>
            <person name="Montmayeur A."/>
            <person name="Murphy C."/>
            <person name="Neiman D."/>
            <person name="Pearson M."/>
            <person name="Priest M."/>
            <person name="Roberts A."/>
            <person name="Saif S."/>
            <person name="Shea T."/>
            <person name="Shenoy N."/>
            <person name="Sisk P."/>
            <person name="Stolte C."/>
            <person name="Sykes S."/>
            <person name="White J."/>
            <person name="Yandava C."/>
            <person name="Nusbaum C."/>
            <person name="Birren B."/>
        </authorList>
    </citation>
    <scope>NUCLEOTIDE SEQUENCE [LARGE SCALE GENOMIC DNA]</scope>
    <source>
        <strain evidence="1 2">29_1</strain>
    </source>
</reference>
<dbReference type="OrthoDB" id="1775746at2"/>
<dbReference type="Gene3D" id="1.25.40.10">
    <property type="entry name" value="Tetratricopeptide repeat domain"/>
    <property type="match status" value="3"/>
</dbReference>
<dbReference type="RefSeq" id="WP_008789393.1">
    <property type="nucleotide sequence ID" value="NZ_AKCB01000001.1"/>
</dbReference>
<dbReference type="AlphaFoldDB" id="E7GC12"/>
<dbReference type="InterPro" id="IPR048102">
    <property type="entry name" value="MobP3"/>
</dbReference>
<dbReference type="PANTHER" id="PTHR43628">
    <property type="entry name" value="ACTIVATOR OF C KINASE PROTEIN 1-RELATED"/>
    <property type="match status" value="1"/>
</dbReference>
<dbReference type="SUPFAM" id="SSF81901">
    <property type="entry name" value="HCP-like"/>
    <property type="match status" value="3"/>
</dbReference>
<dbReference type="InterPro" id="IPR041073">
    <property type="entry name" value="MobL"/>
</dbReference>
<name>E7GC12_9FIRM</name>
<gene>
    <name evidence="1" type="ORF">HMPREF9488_02303</name>
</gene>
<dbReference type="EMBL" id="ADKX01000037">
    <property type="protein sequence ID" value="EFW04423.1"/>
    <property type="molecule type" value="Genomic_DNA"/>
</dbReference>
<dbReference type="Pfam" id="PF08238">
    <property type="entry name" value="Sel1"/>
    <property type="match status" value="9"/>
</dbReference>
<protein>
    <recommendedName>
        <fullName evidence="3">Sel1 repeat family protein</fullName>
    </recommendedName>
</protein>
<dbReference type="HOGENOM" id="CLU_011901_0_0_9"/>
<dbReference type="Proteomes" id="UP000003157">
    <property type="component" value="Unassembled WGS sequence"/>
</dbReference>
<comment type="caution">
    <text evidence="1">The sequence shown here is derived from an EMBL/GenBank/DDBJ whole genome shotgun (WGS) entry which is preliminary data.</text>
</comment>
<accession>E7GC12</accession>
<dbReference type="STRING" id="100884.GCA_000269565_02419"/>
<proteinExistence type="predicted"/>
<dbReference type="InterPro" id="IPR052945">
    <property type="entry name" value="Mitotic_Regulator"/>
</dbReference>
<sequence length="896" mass="105515">MVVLFIWEVLKIPRIIVKTGYIKGKAHKEYYVQYIATREGVEKYKSDHGDKPATTKQKQLISQLMKDYPEAKKMFEYDDYTSNPNRENASELISSVIDSNIHDIATKENYVDYISHRPRVEKLGEHGLFSDHGYEVHLKDVIDEVGKHEGNVWTHIISLKREDASRLGYDHVQNWMSLCQSKRNELAEAMKIDVNHLKWYAAFHNEGHHPHIHMIVYSTDVKEGFVTKQGIEKIRGIFAKEIFKQDLIQTYSEQTEIRNELKKYSQDIVKKMLQGIEVSHIDNDYIFRKIMELKTSLENYHGRLAFAYIPKESKQIINDILREMEKNEYLQQLYEQWLIYKQDIHSTYKDELLERLPLLEQKEFRSIKNMILKEVMSFQTNEIFDFQEIQETEDDSQLFNDNDIEDVEDTNNKGSTANGFILEWTSDYKSAVEYFYGNGNQEQDIKKAEELLKMECQRNNVLAYALLGKLYAVNQKEELSNQFYEKSFKGFEELLNEAVENKFVKSYCSYRVGKHYLYGMGTEIDYQKAYEYFEQSDNPYAQYSLGVMYQRGLGVDQNNENAFDYFKQSATNGNVYGNYELARHYDYGIGCEKDEYLASCHYKKAYHSFQEMIEKQEDDNLLYRLGMMTLKGKGCEKDIDKAISYLEKAVSLENENAKLLLAQIYLQEDDYENIPRAMKWLEESDNQLACYILGKEYSSGEHIEKDTEKAIHYLSLCDDNEYAFYKLFQIYEETQNHDLSLHYLKMACDKQFEPALIKMAQLLIEGQKIEKDIDKAINYLKTAESNNNQFAQYMLGKLFLFGKDVEQDEKLAVEYLQKSAQQGNEYAQYLLEHMNDFYHQPLALMASRFFHHVSRIFQSQMPINNHPLAGTERKLKQKIMQKKLAMGHKQDDHTLN</sequence>
<evidence type="ECO:0000313" key="1">
    <source>
        <dbReference type="EMBL" id="EFW04423.1"/>
    </source>
</evidence>
<dbReference type="NCBIfam" id="NF041499">
    <property type="entry name" value="MobP3"/>
    <property type="match status" value="1"/>
</dbReference>